<dbReference type="InterPro" id="IPR051329">
    <property type="entry name" value="NIR_SIR_4Fe-4S"/>
</dbReference>
<keyword evidence="5" id="KW-0560">Oxidoreductase</keyword>
<evidence type="ECO:0000256" key="2">
    <source>
        <dbReference type="ARBA" id="ARBA00022485"/>
    </source>
</evidence>
<name>A0AA96WQ48_9CYAN</name>
<evidence type="ECO:0000256" key="5">
    <source>
        <dbReference type="ARBA" id="ARBA00023002"/>
    </source>
</evidence>
<protein>
    <submittedName>
        <fullName evidence="10">2Fe-2S iron-sulfur cluster binding domain-containing protein</fullName>
    </submittedName>
</protein>
<feature type="compositionally biased region" description="Low complexity" evidence="8">
    <location>
        <begin position="224"/>
        <end position="234"/>
    </location>
</feature>
<dbReference type="PANTHER" id="PTHR32439:SF0">
    <property type="entry name" value="FERREDOXIN--NITRITE REDUCTASE, CHLOROPLASTIC"/>
    <property type="match status" value="1"/>
</dbReference>
<comment type="similarity">
    <text evidence="1">Belongs to the nitrite and sulfite reductase 4Fe-4S domain family.</text>
</comment>
<dbReference type="PROSITE" id="PS00365">
    <property type="entry name" value="NIR_SIR"/>
    <property type="match status" value="1"/>
</dbReference>
<dbReference type="Pfam" id="PF00111">
    <property type="entry name" value="Fer2"/>
    <property type="match status" value="1"/>
</dbReference>
<dbReference type="Pfam" id="PF01077">
    <property type="entry name" value="NIR_SIR"/>
    <property type="match status" value="2"/>
</dbReference>
<dbReference type="EMBL" id="CP053586">
    <property type="protein sequence ID" value="WNZ26741.1"/>
    <property type="molecule type" value="Genomic_DNA"/>
</dbReference>
<dbReference type="Pfam" id="PF03460">
    <property type="entry name" value="NIR_SIR_ferr"/>
    <property type="match status" value="2"/>
</dbReference>
<dbReference type="SUPFAM" id="SSF54292">
    <property type="entry name" value="2Fe-2S ferredoxin-like"/>
    <property type="match status" value="1"/>
</dbReference>
<dbReference type="SUPFAM" id="SSF56014">
    <property type="entry name" value="Nitrite and sulphite reductase 4Fe-4S domain-like"/>
    <property type="match status" value="2"/>
</dbReference>
<dbReference type="InterPro" id="IPR006058">
    <property type="entry name" value="2Fe2S_fd_BS"/>
</dbReference>
<dbReference type="InterPro" id="IPR045854">
    <property type="entry name" value="NO2/SO3_Rdtase_4Fe4S_sf"/>
</dbReference>
<dbReference type="InterPro" id="IPR036136">
    <property type="entry name" value="Nit/Sulf_reduc_fer-like_dom_sf"/>
</dbReference>
<dbReference type="PANTHER" id="PTHR32439">
    <property type="entry name" value="FERREDOXIN--NITRITE REDUCTASE, CHLOROPLASTIC"/>
    <property type="match status" value="1"/>
</dbReference>
<proteinExistence type="inferred from homology"/>
<dbReference type="GO" id="GO:0016491">
    <property type="term" value="F:oxidoreductase activity"/>
    <property type="evidence" value="ECO:0007669"/>
    <property type="project" value="UniProtKB-KW"/>
</dbReference>
<dbReference type="InterPro" id="IPR006067">
    <property type="entry name" value="NO2/SO3_Rdtase_4Fe4S_dom"/>
</dbReference>
<dbReference type="PROSITE" id="PS51085">
    <property type="entry name" value="2FE2S_FER_2"/>
    <property type="match status" value="1"/>
</dbReference>
<gene>
    <name evidence="10" type="ORF">HJG54_22405</name>
</gene>
<sequence>MTNQAASQNKFEKFKAEKDGLAVKHELDYFAQIGWEAIDATDRDHRLKWLGIFFRPVTPGKFMMRLRMPSGIITSQQMRVLAEIVQRYGEDGNADITTRQNLQLRGIRIEDIPSIFNRMKEVGMTSVQSGMDNVRNITASPVAGLDANELIDVRELVQQVQDMITNNGEGNPEFTNLPRKFNIAIEGGRDNSVHAEINDIAFVPAFNEIESDHTSVHTADDVDSSQPSPSNESGSWRDQPAGYWAIYNQQTQLANGSTPAPATPTRQLGFNVVVGGFFSAKRCEAAIPLNAWVPPEDVVDLCRAILVVYRDHGLRANRQKARLMWLIDEWGLDKFRAEVEKQLGRPLSPAAAKDEIDWEKRDHIGVHRQKQPGLNYVGLHVPVGRLYAADMFELARIAEVYGNGELRLTVEQNLIIPNVPDSRLDALLQEALLQKFSIEPTPLVRSLVSCTGAQFCNFAIIETKNRALEIARALDEMVELTRPVRIHWTGCPNSCGQPQVADIGLMGTKARKNGKAVDGVDMYMGGKVGKDAHLGTCVQKGIACDDLKPMLRDLLIEQFGAKPKGEWTPAVEEETTPEAPAAQPATVAFAKSGKEIACTTNDLILDVAEQAGLELDSNCRSGICGTCKQKLVEGAVTYAEPPQALSEAEQAAGWVLTCSARPVGRVVIDA</sequence>
<keyword evidence="2" id="KW-0004">4Fe-4S</keyword>
<dbReference type="SUPFAM" id="SSF55124">
    <property type="entry name" value="Nitrite/Sulfite reductase N-terminal domain-like"/>
    <property type="match status" value="2"/>
</dbReference>
<keyword evidence="3" id="KW-0349">Heme</keyword>
<feature type="domain" description="2Fe-2S ferredoxin-type" evidence="9">
    <location>
        <begin position="585"/>
        <end position="670"/>
    </location>
</feature>
<evidence type="ECO:0000256" key="7">
    <source>
        <dbReference type="ARBA" id="ARBA00023014"/>
    </source>
</evidence>
<dbReference type="GO" id="GO:0046872">
    <property type="term" value="F:metal ion binding"/>
    <property type="evidence" value="ECO:0007669"/>
    <property type="project" value="UniProtKB-KW"/>
</dbReference>
<dbReference type="GO" id="GO:0020037">
    <property type="term" value="F:heme binding"/>
    <property type="evidence" value="ECO:0007669"/>
    <property type="project" value="InterPro"/>
</dbReference>
<dbReference type="InterPro" id="IPR005117">
    <property type="entry name" value="NiRdtase/SiRdtase_haem-b_fer"/>
</dbReference>
<evidence type="ECO:0000256" key="4">
    <source>
        <dbReference type="ARBA" id="ARBA00022723"/>
    </source>
</evidence>
<evidence type="ECO:0000256" key="1">
    <source>
        <dbReference type="ARBA" id="ARBA00010429"/>
    </source>
</evidence>
<dbReference type="Gene3D" id="3.30.413.10">
    <property type="entry name" value="Sulfite Reductase Hemoprotein, domain 1"/>
    <property type="match status" value="1"/>
</dbReference>
<dbReference type="AlphaFoldDB" id="A0AA96WQ48"/>
<keyword evidence="4" id="KW-0479">Metal-binding</keyword>
<feature type="region of interest" description="Disordered" evidence="8">
    <location>
        <begin position="213"/>
        <end position="236"/>
    </location>
</feature>
<evidence type="ECO:0000256" key="3">
    <source>
        <dbReference type="ARBA" id="ARBA00022617"/>
    </source>
</evidence>
<dbReference type="InterPro" id="IPR001041">
    <property type="entry name" value="2Fe-2S_ferredoxin-type"/>
</dbReference>
<dbReference type="CDD" id="cd00207">
    <property type="entry name" value="fer2"/>
    <property type="match status" value="1"/>
</dbReference>
<reference evidence="10" key="1">
    <citation type="submission" date="2020-05" db="EMBL/GenBank/DDBJ databases">
        <authorList>
            <person name="Zhu T."/>
            <person name="Keshari N."/>
            <person name="Lu X."/>
        </authorList>
    </citation>
    <scope>NUCLEOTIDE SEQUENCE</scope>
    <source>
        <strain evidence="10">NK1-12</strain>
    </source>
</reference>
<organism evidence="10">
    <name type="scientific">Leptolyngbya sp. NK1-12</name>
    <dbReference type="NCBI Taxonomy" id="2547451"/>
    <lineage>
        <taxon>Bacteria</taxon>
        <taxon>Bacillati</taxon>
        <taxon>Cyanobacteriota</taxon>
        <taxon>Cyanophyceae</taxon>
        <taxon>Leptolyngbyales</taxon>
        <taxon>Leptolyngbyaceae</taxon>
        <taxon>Leptolyngbya group</taxon>
        <taxon>Leptolyngbya</taxon>
    </lineage>
</organism>
<dbReference type="InterPro" id="IPR006066">
    <property type="entry name" value="NO2/SO3_Rdtase_FeS/sirohaem_BS"/>
</dbReference>
<dbReference type="PRINTS" id="PR00397">
    <property type="entry name" value="SIROHAEM"/>
</dbReference>
<dbReference type="Gene3D" id="3.90.480.20">
    <property type="match status" value="2"/>
</dbReference>
<evidence type="ECO:0000313" key="10">
    <source>
        <dbReference type="EMBL" id="WNZ26741.1"/>
    </source>
</evidence>
<evidence type="ECO:0000259" key="9">
    <source>
        <dbReference type="PROSITE" id="PS51085"/>
    </source>
</evidence>
<evidence type="ECO:0000256" key="8">
    <source>
        <dbReference type="SAM" id="MobiDB-lite"/>
    </source>
</evidence>
<dbReference type="GO" id="GO:0051537">
    <property type="term" value="F:2 iron, 2 sulfur cluster binding"/>
    <property type="evidence" value="ECO:0007669"/>
    <property type="project" value="InterPro"/>
</dbReference>
<dbReference type="GO" id="GO:0051539">
    <property type="term" value="F:4 iron, 4 sulfur cluster binding"/>
    <property type="evidence" value="ECO:0007669"/>
    <property type="project" value="UniProtKB-KW"/>
</dbReference>
<dbReference type="Gene3D" id="3.10.20.30">
    <property type="match status" value="1"/>
</dbReference>
<keyword evidence="7" id="KW-0411">Iron-sulfur</keyword>
<accession>A0AA96WQ48</accession>
<dbReference type="InterPro" id="IPR036010">
    <property type="entry name" value="2Fe-2S_ferredoxin-like_sf"/>
</dbReference>
<keyword evidence="6" id="KW-0408">Iron</keyword>
<dbReference type="InterPro" id="IPR012675">
    <property type="entry name" value="Beta-grasp_dom_sf"/>
</dbReference>
<evidence type="ECO:0000256" key="6">
    <source>
        <dbReference type="ARBA" id="ARBA00023004"/>
    </source>
</evidence>
<dbReference type="PROSITE" id="PS00197">
    <property type="entry name" value="2FE2S_FER_1"/>
    <property type="match status" value="1"/>
</dbReference>